<dbReference type="InterPro" id="IPR025157">
    <property type="entry name" value="Hemagglutinin_rpt"/>
</dbReference>
<dbReference type="InterPro" id="IPR006914">
    <property type="entry name" value="VENN_dom"/>
</dbReference>
<dbReference type="NCBIfam" id="TIGR01731">
    <property type="entry name" value="fil_hemag_20aa"/>
    <property type="match status" value="19"/>
</dbReference>
<keyword evidence="4" id="KW-0843">Virulence</keyword>
<comment type="similarity">
    <text evidence="5">In the N-terminal section; belongs to the CdiA toxin family.</text>
</comment>
<organism evidence="9 10">
    <name type="scientific">Rahnella variigena</name>
    <dbReference type="NCBI Taxonomy" id="574964"/>
    <lineage>
        <taxon>Bacteria</taxon>
        <taxon>Pseudomonadati</taxon>
        <taxon>Pseudomonadota</taxon>
        <taxon>Gammaproteobacteria</taxon>
        <taxon>Enterobacterales</taxon>
        <taxon>Yersiniaceae</taxon>
        <taxon>Rahnella</taxon>
    </lineage>
</organism>
<feature type="signal peptide" evidence="7">
    <location>
        <begin position="1"/>
        <end position="34"/>
    </location>
</feature>
<keyword evidence="7" id="KW-0732">Signal</keyword>
<dbReference type="InterPro" id="IPR008638">
    <property type="entry name" value="FhaB/CdiA-like_TPS"/>
</dbReference>
<proteinExistence type="inferred from homology"/>
<dbReference type="Pfam" id="PF05594">
    <property type="entry name" value="Fil_haemagg"/>
    <property type="match status" value="5"/>
</dbReference>
<evidence type="ECO:0000256" key="4">
    <source>
        <dbReference type="ARBA" id="ARBA00023026"/>
    </source>
</evidence>
<dbReference type="InterPro" id="IPR008619">
    <property type="entry name" value="Filamentous_hemagglutn_rpt"/>
</dbReference>
<feature type="region of interest" description="Disordered" evidence="6">
    <location>
        <begin position="1990"/>
        <end position="2013"/>
    </location>
</feature>
<comment type="caution">
    <text evidence="9">The sequence shown here is derived from an EMBL/GenBank/DDBJ whole genome shotgun (WGS) entry which is preliminary data.</text>
</comment>
<dbReference type="Gene3D" id="2.160.20.10">
    <property type="entry name" value="Single-stranded right-handed beta-helix, Pectin lyase-like"/>
    <property type="match status" value="1"/>
</dbReference>
<comment type="subcellular location">
    <subcellularLocation>
        <location evidence="1">Target cell</location>
        <location evidence="1">Target cell cytoplasm</location>
    </subcellularLocation>
</comment>
<feature type="compositionally biased region" description="Polar residues" evidence="6">
    <location>
        <begin position="1998"/>
        <end position="2013"/>
    </location>
</feature>
<dbReference type="SUPFAM" id="SSF51126">
    <property type="entry name" value="Pectin lyase-like"/>
    <property type="match status" value="1"/>
</dbReference>
<dbReference type="SMART" id="SM00912">
    <property type="entry name" value="Haemagg_act"/>
    <property type="match status" value="1"/>
</dbReference>
<dbReference type="NCBIfam" id="TIGR01901">
    <property type="entry name" value="adhes_NPXG"/>
    <property type="match status" value="1"/>
</dbReference>
<dbReference type="Pfam" id="PF04829">
    <property type="entry name" value="PT-VENN"/>
    <property type="match status" value="1"/>
</dbReference>
<evidence type="ECO:0000259" key="8">
    <source>
        <dbReference type="SMART" id="SM00912"/>
    </source>
</evidence>
<dbReference type="InterPro" id="IPR010069">
    <property type="entry name" value="CdiA_FHA1_rpt"/>
</dbReference>
<evidence type="ECO:0000256" key="1">
    <source>
        <dbReference type="ARBA" id="ARBA00004219"/>
    </source>
</evidence>
<feature type="domain" description="Filamentous haemagglutinin FhaB/tRNA nuclease CdiA-like TPS" evidence="8">
    <location>
        <begin position="50"/>
        <end position="172"/>
    </location>
</feature>
<name>A0ABX9Q0P3_9GAMM</name>
<dbReference type="Pfam" id="PF13332">
    <property type="entry name" value="Fil_haemagg_2"/>
    <property type="match status" value="5"/>
</dbReference>
<dbReference type="Pfam" id="PF05860">
    <property type="entry name" value="TPS"/>
    <property type="match status" value="1"/>
</dbReference>
<evidence type="ECO:0000256" key="7">
    <source>
        <dbReference type="SAM" id="SignalP"/>
    </source>
</evidence>
<dbReference type="RefSeq" id="WP_120349688.1">
    <property type="nucleotide sequence ID" value="NZ_NSDJ01000001.1"/>
</dbReference>
<evidence type="ECO:0000256" key="3">
    <source>
        <dbReference type="ARBA" id="ARBA00022913"/>
    </source>
</evidence>
<feature type="chain" id="PRO_5046092015" description="Filamentous haemagglutinin FhaB/tRNA nuclease CdiA-like TPS domain-containing protein" evidence="7">
    <location>
        <begin position="35"/>
        <end position="3208"/>
    </location>
</feature>
<dbReference type="GeneID" id="302712145"/>
<evidence type="ECO:0000256" key="6">
    <source>
        <dbReference type="SAM" id="MobiDB-lite"/>
    </source>
</evidence>
<keyword evidence="2" id="KW-0800">Toxin</keyword>
<evidence type="ECO:0000313" key="9">
    <source>
        <dbReference type="EMBL" id="RKF70458.1"/>
    </source>
</evidence>
<keyword evidence="3" id="KW-1266">Target cell cytoplasm</keyword>
<evidence type="ECO:0000256" key="2">
    <source>
        <dbReference type="ARBA" id="ARBA00022656"/>
    </source>
</evidence>
<sequence>MEKNTLPPVAVWRRLMSYTLMTFLAIQPVMPAVAAGVQVANGATQVDQAGNGVPVVNIATPNQAGVSHNQYQNFNVGTEGLILNNGTDRLTQSQLGGLIQNNPNLKAGQEAKAIINEVTSANRSQLNGYMEVAGKGASVMVANPYGITCNGCGFINTPNATLTTGKPVLGADGKLQSLEVTQGAITVEGKGLDASQSGYFSLISRATEINAQLNAQDLTVIAGANRVDASGKVTPLAGKGDAPRVAIDTGALGGMYANRIKLVSSDKGVGVNLSNINARQGDMQLDANGKLTLSNSATAGSLAARAQDIQLSGKHQAQSVSMTSQGEMQLQNATITSNENLTLTSNGQLQASGSQITSGQTVKMQSARLTADNSTHIDAQRDVELTSNGDLALQGNLTAGQDVRLTGNKLSNQGNITASRNTALRATTLENNGKIQSQGDFTLDLSTLNNTGQLLSGGSLAMNAQTATLGGTVSAGKDLTFTGSSLSLNADGQLLAGHDLGLTFSQFSLAGIAKGNNLVSLQGDRFTGSQNSSLTSDGGLSLHLSDAQIDGQLASLGTLTLNADRLVTGTQAQLQSQQDMTLTLKESADLQGTQVAGGNLAVQAATLNHKGQTAAQHVSLRADTLSNGGNVSAETLHVSTDSLINSGILQGNSAMQLDVASLNNLSSGQIVTGGALDLTLPQLNNAGLLLADSFSLTSDSLNNTGTIQGSSLLDIHADTLGNGASGRLLSGADLTLSATQLGNAGIIQGENARLFATDFTNSGSVLGQQSLEATVSHQLDNTGKVMSHGAMQISAETLENSGSLLSEGSLALNGNRLTNSGTVQASQLNIQQTQVDNRGALNGLNTLAMTLLQDLSNSQQGALLSQGDLSVSAQSVVNDGIWQGQNILLSGQQLTNNGTIQSADALTLTLTQNFISGKNSKLTASGTAALQALALTNQGQWIAKNLSIFGNTLNNEGEISGVDGLTLTLQNALTQQSSGKLQSNGSTEITASHLDNAGQLQTRALTLNTARLDNSGTLQARESMDLTLTGDAQNHAGGVILSDGTLNLNAATFNNDGIAQGTTRATFDLSQGISNQGRLLSGGQLSLDTPAFLNTGWLQSDSLNLNITNTLTNSGTLIAQNQATLGGNALENSGTVQAGALTLDQASVNNTGTLFAAQMLNLTTQTLANASNAKIFSAGDITLNSRTLAQNGQIVALGNVTLTLLEALTQNGTLAAGKVLNVGTSGDFIQNGTMQGQSLLLTSGGNFSNQGTLTGGDGIFSIRAGNIRQNASGSLQSGGDVSLESRADIANSGFIGTAGNLLLSATGTLTNSALLYSALDMTLLADRISNIQGDILAGNNLWMMKDAAGNASSETVNSSGTIETTHGDISIYTGHLLNERNGLSFSHETHQYVPAGQAYIDVSLKDIDPALLTYDKETICGGGVNDHCTTRYFVLISPQLEDKKVLISDETWTATAGGNASRIAAGRDLTVQASTLDNNASSLLSGGNMTLSGDRLNNNSVDTGTVSAYQIYHYNCAKAAGCRESVSATEYATQKASSTTVRFDLTGAPVYETSSDAAAYRAVIQAGGNLTATFASDISNTSSSAHAGSISHELSAPALNSLSAPAEFAGASSQDLASASQEEITAPQWRDSIADALQTLNGGTTLNSGDYPLPTSNSGYFVVSTDPQSPYLIITNPKLDGLGQLDNSLFNEIYAMQGMKAPVAPRETGRQYTEESSFIGSAYFLDRLNLHPDYDYRFLGDAAFDTRYVSNALINTTGSRYINGFGSDLAQMQYLMDNAALAQQSLGLSFGVALTAAQVASLDKSILWWENSVVNGQNVLIPKLYLSPKDVAPATGSVIAGNNIQLAGGTVTNSGSTMQASSGLYVSGQTTIDNLDAGLMKAGGDLSLFALGDISNIGSTISGQSVSLVSFDGNLINKTLTNQWNAAGKSGVDTLALSDTQTGDMASITAGDALSMYAGKNIDITGAHLSAGSDLAMQALGDINISANQTRELDQRSSRGQNTLTESTDTQASSISAGGSLAMQAGHDLNISASQIAAKGDATLKAGNDINLQTQEQNARSKTSNSEQRLSLVDNTTLNAGGDLTLVAGRDLNSQAASMSAGDNATLAAGRDVNLNAEAISSYSESHGKKKQQIDEQIRQQSTGLTSGGDTRIQAGQDVTFNGAQVDATGDLAVTAGRDITLNSVTESDYSFFEQTKTSGGIFSKTTTHTVREDYATHEKGTQLGGDNVSMMAGHDLNVNGSSVIGDSNVSLLAGNDINVLASTEEQSAYRLDEKKKSGLFSGGGLGFTLGTTETRHRVNEDGTTQSQSASSIGSLGGDVSLMAGNNVHVSGSDVISTQDMLISGKSVQIDPGQDALHRKETFEQKTTGLNIALSGTAGAAANSGYTAAQSASDDSSGRMAALDGIKAGLNGYQAYQGTQLDGNNSGENSFIGISASISHQESRSEQITDQRAATGSSVMAGGNATIEAREGDLNVIGSKIKADGDLSLSAADDINLLAADNTQKTTGKNSSAGGDIGISFGVSGEKAGLSIFADVNAAAGKNHGDGTTWTNSEIGAGNNLNINAGNDLNIRGAQVSGEQISAEIGRNLTVESLQDTEHYDSKQQSAAAGGSFTWGGGGGSGYISLTQDKMNADYASVTDQSGIFAGNGGFDITVGNHTQLNGGVIASGATSDKNRLDTGTLGWNDIRNKADYSVESSSASMSSSGNTASQFMGNMANGMLAGLNNDGSAASTTGSAVADGTIVIRDKEKQTQDVAELSRATDNAHSTLAPIFDAAKEQQRIDENRAIAQIGSQVADIVRTEGKIAAQEAAKNPDNLAAAKAALEAEGKTPTGEDIARRAYDTALNDYGTGSDKQKAVQAITAAIQGLTGGDWSSAVAGAAAPYMAEYIKTHTAEGAQRIISHALAGAVVAEMQGGNAAAGAAGAGLSAAGAKYIAEALYPGKDIKNLSEEEKQGVVALATLASGIAGGVVGGDVSSGVDGAKGGKNEVENNALSLPSGMMDYGQSVASYAQYAQDNNLPPDQVKSDMERMVKGDLPEGADIIKAILENNPGTDTVMALLSAEDAKDYALALLSSIPAERVLAVVGKAAKIIDNKVIISAAEKISTAKTGKQFTQPRDLNEQVIWNQVQENPAKGEILPGMNNDPRFPVSAGFQKMQVVQKNAKGESITIHYQYNSTTGKAYDMKIDTPQRVNTNPADVIENIKGQIK</sequence>
<dbReference type="Proteomes" id="UP000284853">
    <property type="component" value="Unassembled WGS sequence"/>
</dbReference>
<keyword evidence="10" id="KW-1185">Reference proteome</keyword>
<dbReference type="InterPro" id="IPR012334">
    <property type="entry name" value="Pectin_lyas_fold"/>
</dbReference>
<reference evidence="9 10" key="1">
    <citation type="submission" date="2017-08" db="EMBL/GenBank/DDBJ databases">
        <title>Comparative genomics of bacteria isolated from necrotic lesions of AOD affected trees.</title>
        <authorList>
            <person name="Doonan J."/>
            <person name="Denman S."/>
            <person name="Mcdonald J.E."/>
        </authorList>
    </citation>
    <scope>NUCLEOTIDE SEQUENCE [LARGE SCALE GENOMIC DNA]</scope>
    <source>
        <strain evidence="9 10">CIP 105588</strain>
    </source>
</reference>
<dbReference type="InterPro" id="IPR011050">
    <property type="entry name" value="Pectin_lyase_fold/virulence"/>
</dbReference>
<gene>
    <name evidence="9" type="ORF">CKQ54_19665</name>
</gene>
<evidence type="ECO:0000256" key="5">
    <source>
        <dbReference type="ARBA" id="ARBA00024043"/>
    </source>
</evidence>
<accession>A0ABX9Q0P3</accession>
<protein>
    <recommendedName>
        <fullName evidence="8">Filamentous haemagglutinin FhaB/tRNA nuclease CdiA-like TPS domain-containing protein</fullName>
    </recommendedName>
</protein>
<evidence type="ECO:0000313" key="10">
    <source>
        <dbReference type="Proteomes" id="UP000284853"/>
    </source>
</evidence>
<dbReference type="EMBL" id="NSDJ01000001">
    <property type="protein sequence ID" value="RKF70458.1"/>
    <property type="molecule type" value="Genomic_DNA"/>
</dbReference>